<sequence>MIVTSEKLPQTRGCTEDAGEAPIEESHQPANTPTGDSKNDELDDNPPAYNDHAQDTMILRGTQSAADTHSKPKGNPTNYLSVVGSHSPIKGTYVIDPSMHVPSSYLPPLGEGETEGDRKNLHLHTRDGSVDVDIWLVGRQEHSDIRKRRTTLHVSSRDGSIAIKVHAIDAIQPFFLDVFTRDGRITVLLPRSFHGPVALTSRDGSCTLSDELLCNSTPLGVADHTTRFFVGDFSAMPDFASQWEGYELKAETRDGRVRVKYVDEDGQSGPKLGLFSRIFSK</sequence>
<organism evidence="3 4">
    <name type="scientific">Pisolithus tinctorius Marx 270</name>
    <dbReference type="NCBI Taxonomy" id="870435"/>
    <lineage>
        <taxon>Eukaryota</taxon>
        <taxon>Fungi</taxon>
        <taxon>Dikarya</taxon>
        <taxon>Basidiomycota</taxon>
        <taxon>Agaricomycotina</taxon>
        <taxon>Agaricomycetes</taxon>
        <taxon>Agaricomycetidae</taxon>
        <taxon>Boletales</taxon>
        <taxon>Sclerodermatineae</taxon>
        <taxon>Pisolithaceae</taxon>
        <taxon>Pisolithus</taxon>
    </lineage>
</organism>
<evidence type="ECO:0000256" key="1">
    <source>
        <dbReference type="SAM" id="MobiDB-lite"/>
    </source>
</evidence>
<evidence type="ECO:0000313" key="4">
    <source>
        <dbReference type="Proteomes" id="UP000054217"/>
    </source>
</evidence>
<dbReference type="HOGENOM" id="CLU_070382_3_0_1"/>
<evidence type="ECO:0000259" key="2">
    <source>
        <dbReference type="Pfam" id="PF24016"/>
    </source>
</evidence>
<dbReference type="STRING" id="870435.A0A0C3P0U4"/>
<gene>
    <name evidence="3" type="ORF">M404DRAFT_742736</name>
</gene>
<dbReference type="EMBL" id="KN831991">
    <property type="protein sequence ID" value="KIO01121.1"/>
    <property type="molecule type" value="Genomic_DNA"/>
</dbReference>
<evidence type="ECO:0000313" key="3">
    <source>
        <dbReference type="EMBL" id="KIO01121.1"/>
    </source>
</evidence>
<dbReference type="InterPro" id="IPR055754">
    <property type="entry name" value="DUF7330"/>
</dbReference>
<reference evidence="4" key="2">
    <citation type="submission" date="2015-01" db="EMBL/GenBank/DDBJ databases">
        <title>Evolutionary Origins and Diversification of the Mycorrhizal Mutualists.</title>
        <authorList>
            <consortium name="DOE Joint Genome Institute"/>
            <consortium name="Mycorrhizal Genomics Consortium"/>
            <person name="Kohler A."/>
            <person name="Kuo A."/>
            <person name="Nagy L.G."/>
            <person name="Floudas D."/>
            <person name="Copeland A."/>
            <person name="Barry K.W."/>
            <person name="Cichocki N."/>
            <person name="Veneault-Fourrey C."/>
            <person name="LaButti K."/>
            <person name="Lindquist E.A."/>
            <person name="Lipzen A."/>
            <person name="Lundell T."/>
            <person name="Morin E."/>
            <person name="Murat C."/>
            <person name="Riley R."/>
            <person name="Ohm R."/>
            <person name="Sun H."/>
            <person name="Tunlid A."/>
            <person name="Henrissat B."/>
            <person name="Grigoriev I.V."/>
            <person name="Hibbett D.S."/>
            <person name="Martin F."/>
        </authorList>
    </citation>
    <scope>NUCLEOTIDE SEQUENCE [LARGE SCALE GENOMIC DNA]</scope>
    <source>
        <strain evidence="4">Marx 270</strain>
    </source>
</reference>
<dbReference type="Proteomes" id="UP000054217">
    <property type="component" value="Unassembled WGS sequence"/>
</dbReference>
<dbReference type="AlphaFoldDB" id="A0A0C3P0U4"/>
<protein>
    <recommendedName>
        <fullName evidence="2">DUF7330 domain-containing protein</fullName>
    </recommendedName>
</protein>
<feature type="domain" description="DUF7330" evidence="2">
    <location>
        <begin position="78"/>
        <end position="264"/>
    </location>
</feature>
<proteinExistence type="predicted"/>
<feature type="region of interest" description="Disordered" evidence="1">
    <location>
        <begin position="63"/>
        <end position="82"/>
    </location>
</feature>
<reference evidence="3 4" key="1">
    <citation type="submission" date="2014-04" db="EMBL/GenBank/DDBJ databases">
        <authorList>
            <consortium name="DOE Joint Genome Institute"/>
            <person name="Kuo A."/>
            <person name="Kohler A."/>
            <person name="Costa M.D."/>
            <person name="Nagy L.G."/>
            <person name="Floudas D."/>
            <person name="Copeland A."/>
            <person name="Barry K.W."/>
            <person name="Cichocki N."/>
            <person name="Veneault-Fourrey C."/>
            <person name="LaButti K."/>
            <person name="Lindquist E.A."/>
            <person name="Lipzen A."/>
            <person name="Lundell T."/>
            <person name="Morin E."/>
            <person name="Murat C."/>
            <person name="Sun H."/>
            <person name="Tunlid A."/>
            <person name="Henrissat B."/>
            <person name="Grigoriev I.V."/>
            <person name="Hibbett D.S."/>
            <person name="Martin F."/>
            <person name="Nordberg H.P."/>
            <person name="Cantor M.N."/>
            <person name="Hua S.X."/>
        </authorList>
    </citation>
    <scope>NUCLEOTIDE SEQUENCE [LARGE SCALE GENOMIC DNA]</scope>
    <source>
        <strain evidence="3 4">Marx 270</strain>
    </source>
</reference>
<feature type="region of interest" description="Disordered" evidence="1">
    <location>
        <begin position="1"/>
        <end position="52"/>
    </location>
</feature>
<keyword evidence="4" id="KW-1185">Reference proteome</keyword>
<accession>A0A0C3P0U4</accession>
<name>A0A0C3P0U4_PISTI</name>
<dbReference type="Pfam" id="PF24016">
    <property type="entry name" value="DUF7330"/>
    <property type="match status" value="1"/>
</dbReference>
<dbReference type="OrthoDB" id="5289249at2759"/>
<dbReference type="InParanoid" id="A0A0C3P0U4"/>